<dbReference type="NCBIfam" id="TIGR02727">
    <property type="entry name" value="MTHFS_bact"/>
    <property type="match status" value="1"/>
</dbReference>
<dbReference type="PANTHER" id="PTHR23407:SF1">
    <property type="entry name" value="5-FORMYLTETRAHYDROFOLATE CYCLO-LIGASE"/>
    <property type="match status" value="1"/>
</dbReference>
<dbReference type="InterPro" id="IPR002698">
    <property type="entry name" value="FTHF_cligase"/>
</dbReference>
<evidence type="ECO:0000256" key="2">
    <source>
        <dbReference type="ARBA" id="ARBA00022741"/>
    </source>
</evidence>
<feature type="binding site" evidence="4">
    <location>
        <begin position="146"/>
        <end position="154"/>
    </location>
    <ligand>
        <name>ATP</name>
        <dbReference type="ChEBI" id="CHEBI:30616"/>
    </ligand>
</feature>
<dbReference type="InterPro" id="IPR037171">
    <property type="entry name" value="NagB/RpiA_transferase-like"/>
</dbReference>
<organism evidence="6 7">
    <name type="scientific">Dietzia timorensis</name>
    <dbReference type="NCBI Taxonomy" id="499555"/>
    <lineage>
        <taxon>Bacteria</taxon>
        <taxon>Bacillati</taxon>
        <taxon>Actinomycetota</taxon>
        <taxon>Actinomycetes</taxon>
        <taxon>Mycobacteriales</taxon>
        <taxon>Dietziaceae</taxon>
        <taxon>Dietzia</taxon>
    </lineage>
</organism>
<dbReference type="EC" id="6.3.3.2" evidence="5"/>
<name>A0A921F352_9ACTN</name>
<dbReference type="RefSeq" id="WP_303912278.1">
    <property type="nucleotide sequence ID" value="NZ_DYXM01000142.1"/>
</dbReference>
<sequence>MNGSPGRADSALVAAKKSVRAAVAERRSGMTSTLRSANDAAIRRRLIEFVGALRQPATICAYVPAFGEAGGTDLPATLADAGARVLLPVTGESGPLDWAEFRSLSDLRPGRFGIGEPSGPRLGTDAIAEADVVVVPAVAVSTTGLRLGRGGGFYDQTLPAARPDALLVCVLDAADVLDSVPVEPHDRSVDAVITEEGVRRFPAGGRGE</sequence>
<dbReference type="InterPro" id="IPR024185">
    <property type="entry name" value="FTHF_cligase-like_sf"/>
</dbReference>
<comment type="catalytic activity">
    <reaction evidence="5">
        <text>(6S)-5-formyl-5,6,7,8-tetrahydrofolate + ATP = (6R)-5,10-methenyltetrahydrofolate + ADP + phosphate</text>
        <dbReference type="Rhea" id="RHEA:10488"/>
        <dbReference type="ChEBI" id="CHEBI:30616"/>
        <dbReference type="ChEBI" id="CHEBI:43474"/>
        <dbReference type="ChEBI" id="CHEBI:57455"/>
        <dbReference type="ChEBI" id="CHEBI:57457"/>
        <dbReference type="ChEBI" id="CHEBI:456216"/>
        <dbReference type="EC" id="6.3.3.2"/>
    </reaction>
</comment>
<dbReference type="Gene3D" id="3.40.50.10420">
    <property type="entry name" value="NagB/RpiA/CoA transferase-like"/>
    <property type="match status" value="1"/>
</dbReference>
<dbReference type="PIRSF" id="PIRSF006806">
    <property type="entry name" value="FTHF_cligase"/>
    <property type="match status" value="1"/>
</dbReference>
<keyword evidence="2 4" id="KW-0547">Nucleotide-binding</keyword>
<dbReference type="GO" id="GO:0046872">
    <property type="term" value="F:metal ion binding"/>
    <property type="evidence" value="ECO:0007669"/>
    <property type="project" value="UniProtKB-KW"/>
</dbReference>
<keyword evidence="5" id="KW-0460">Magnesium</keyword>
<evidence type="ECO:0000313" key="6">
    <source>
        <dbReference type="EMBL" id="HJE90867.1"/>
    </source>
</evidence>
<dbReference type="Proteomes" id="UP000776650">
    <property type="component" value="Unassembled WGS sequence"/>
</dbReference>
<evidence type="ECO:0000256" key="5">
    <source>
        <dbReference type="RuleBase" id="RU361279"/>
    </source>
</evidence>
<accession>A0A921F352</accession>
<comment type="cofactor">
    <cofactor evidence="5">
        <name>Mg(2+)</name>
        <dbReference type="ChEBI" id="CHEBI:18420"/>
    </cofactor>
</comment>
<dbReference type="Pfam" id="PF01812">
    <property type="entry name" value="5-FTHF_cyc-lig"/>
    <property type="match status" value="1"/>
</dbReference>
<feature type="binding site" evidence="4">
    <location>
        <position position="68"/>
    </location>
    <ligand>
        <name>substrate</name>
    </ligand>
</feature>
<feature type="binding site" evidence="4">
    <location>
        <begin position="16"/>
        <end position="20"/>
    </location>
    <ligand>
        <name>ATP</name>
        <dbReference type="ChEBI" id="CHEBI:30616"/>
    </ligand>
</feature>
<protein>
    <recommendedName>
        <fullName evidence="5">5-formyltetrahydrofolate cyclo-ligase</fullName>
        <ecNumber evidence="5">6.3.3.2</ecNumber>
    </recommendedName>
</protein>
<dbReference type="GO" id="GO:0030272">
    <property type="term" value="F:5-formyltetrahydrofolate cyclo-ligase activity"/>
    <property type="evidence" value="ECO:0007669"/>
    <property type="project" value="UniProtKB-EC"/>
</dbReference>
<dbReference type="GO" id="GO:0035999">
    <property type="term" value="P:tetrahydrofolate interconversion"/>
    <property type="evidence" value="ECO:0007669"/>
    <property type="project" value="TreeGrafter"/>
</dbReference>
<comment type="similarity">
    <text evidence="1 5">Belongs to the 5-formyltetrahydrofolate cyclo-ligase family.</text>
</comment>
<keyword evidence="6" id="KW-0436">Ligase</keyword>
<dbReference type="AlphaFoldDB" id="A0A921F352"/>
<dbReference type="SUPFAM" id="SSF100950">
    <property type="entry name" value="NagB/RpiA/CoA transferase-like"/>
    <property type="match status" value="1"/>
</dbReference>
<evidence type="ECO:0000256" key="4">
    <source>
        <dbReference type="PIRSR" id="PIRSR006806-1"/>
    </source>
</evidence>
<evidence type="ECO:0000256" key="1">
    <source>
        <dbReference type="ARBA" id="ARBA00010638"/>
    </source>
</evidence>
<keyword evidence="3 4" id="KW-0067">ATP-binding</keyword>
<dbReference type="GO" id="GO:0005524">
    <property type="term" value="F:ATP binding"/>
    <property type="evidence" value="ECO:0007669"/>
    <property type="project" value="UniProtKB-KW"/>
</dbReference>
<reference evidence="6" key="2">
    <citation type="submission" date="2021-09" db="EMBL/GenBank/DDBJ databases">
        <authorList>
            <person name="Gilroy R."/>
        </authorList>
    </citation>
    <scope>NUCLEOTIDE SEQUENCE</scope>
    <source>
        <strain evidence="6">ChiGjej1B1-18357</strain>
    </source>
</reference>
<dbReference type="GO" id="GO:0009396">
    <property type="term" value="P:folic acid-containing compound biosynthetic process"/>
    <property type="evidence" value="ECO:0007669"/>
    <property type="project" value="TreeGrafter"/>
</dbReference>
<reference evidence="6" key="1">
    <citation type="journal article" date="2021" name="PeerJ">
        <title>Extensive microbial diversity within the chicken gut microbiome revealed by metagenomics and culture.</title>
        <authorList>
            <person name="Gilroy R."/>
            <person name="Ravi A."/>
            <person name="Getino M."/>
            <person name="Pursley I."/>
            <person name="Horton D.L."/>
            <person name="Alikhan N.F."/>
            <person name="Baker D."/>
            <person name="Gharbi K."/>
            <person name="Hall N."/>
            <person name="Watson M."/>
            <person name="Adriaenssens E.M."/>
            <person name="Foster-Nyarko E."/>
            <person name="Jarju S."/>
            <person name="Secka A."/>
            <person name="Antonio M."/>
            <person name="Oren A."/>
            <person name="Chaudhuri R.R."/>
            <person name="La Ragione R."/>
            <person name="Hildebrand F."/>
            <person name="Pallen M.J."/>
        </authorList>
    </citation>
    <scope>NUCLEOTIDE SEQUENCE</scope>
    <source>
        <strain evidence="6">ChiGjej1B1-18357</strain>
    </source>
</reference>
<keyword evidence="5" id="KW-0479">Metal-binding</keyword>
<dbReference type="EMBL" id="DYXM01000142">
    <property type="protein sequence ID" value="HJE90867.1"/>
    <property type="molecule type" value="Genomic_DNA"/>
</dbReference>
<evidence type="ECO:0000256" key="3">
    <source>
        <dbReference type="ARBA" id="ARBA00022840"/>
    </source>
</evidence>
<comment type="caution">
    <text evidence="6">The sequence shown here is derived from an EMBL/GenBank/DDBJ whole genome shotgun (WGS) entry which is preliminary data.</text>
</comment>
<proteinExistence type="inferred from homology"/>
<evidence type="ECO:0000313" key="7">
    <source>
        <dbReference type="Proteomes" id="UP000776650"/>
    </source>
</evidence>
<feature type="binding site" evidence="4">
    <location>
        <position position="63"/>
    </location>
    <ligand>
        <name>substrate</name>
    </ligand>
</feature>
<dbReference type="PANTHER" id="PTHR23407">
    <property type="entry name" value="ATPASE INHIBITOR/5-FORMYLTETRAHYDROFOLATE CYCLO-LIGASE"/>
    <property type="match status" value="1"/>
</dbReference>
<gene>
    <name evidence="6" type="ORF">K8V11_07650</name>
</gene>